<sequence>MLNWRRRVAIRDHLAEANLFARRAIVGLVCVVLACIILALNMRSLQVDKHQDYQTRADGNRIKVLPIPPNRGLIYDRFGRILAENTSFYSLEIIPEEVQDLDKLLSQIQQLIALEDEVIEDFRRQVKQQRRKFKPVVVESRLTEEEAAIIAVNQHKMPGAYLEARLKRHYPYGELTTHALGYVAKINRRDADTLEMEGKKANYEGTFDIGKLGVERYYEDLLHGQVGYQEVEVNNRGRPIRTLSEQPPVPGQDLVLNLDIEMQKLAREQLGERRGAVVVLDAKNNGILALYSNPSYDPNLFVHGISSKNYKALLNNRSRPLINRATQGRYPPASTIKPHIGLLGLDEKLITTKTRIWDPGYYQIKDIEHKYRDWKSWGHGWVDIYRAIEESCDVYYYDLAVRLGMDKISEFMTRFGFGELTGIDIHEETSATMPSRDWKYGRFRQPWYAGDTVSIGIGQGYWTATPLQLATATSVLGNEGQYYEPKLLKATRTQTGELPIPAQDRRPVEIENERNWQIIKTAMQGVVEKPTGSGFAAFKGVNYEAAGKTGTAQVIAIAQDEEYDAEAIEEKYRDNALYVGFAPVAEPRISVAVIIENAGGGGKNAAPVARAMMDYYFQNYPFQEYPSQEFPSQNYSTQEYPEEYPETFQ</sequence>
<keyword evidence="11 14" id="KW-1133">Transmembrane helix</keyword>
<keyword evidence="9 14" id="KW-0133">Cell shape</keyword>
<evidence type="ECO:0000256" key="5">
    <source>
        <dbReference type="ARBA" id="ARBA00022645"/>
    </source>
</evidence>
<dbReference type="InterPro" id="IPR017790">
    <property type="entry name" value="Penicillin-binding_protein_2"/>
</dbReference>
<keyword evidence="3 14" id="KW-1003">Cell membrane</keyword>
<dbReference type="Gene3D" id="3.30.1390.30">
    <property type="entry name" value="Penicillin-binding protein 2a, domain 3"/>
    <property type="match status" value="1"/>
</dbReference>
<dbReference type="InterPro" id="IPR036138">
    <property type="entry name" value="PBP_dimer_sf"/>
</dbReference>
<dbReference type="InterPro" id="IPR001460">
    <property type="entry name" value="PCN-bd_Tpept"/>
</dbReference>
<dbReference type="GO" id="GO:0009002">
    <property type="term" value="F:serine-type D-Ala-D-Ala carboxypeptidase activity"/>
    <property type="evidence" value="ECO:0007669"/>
    <property type="project" value="UniProtKB-EC"/>
</dbReference>
<evidence type="ECO:0000256" key="3">
    <source>
        <dbReference type="ARBA" id="ARBA00022475"/>
    </source>
</evidence>
<evidence type="ECO:0000256" key="7">
    <source>
        <dbReference type="ARBA" id="ARBA00022692"/>
    </source>
</evidence>
<keyword evidence="10 14" id="KW-0573">Peptidoglycan synthesis</keyword>
<keyword evidence="7 14" id="KW-0812">Transmembrane</keyword>
<keyword evidence="13 14" id="KW-0961">Cell wall biogenesis/degradation</keyword>
<dbReference type="PANTHER" id="PTHR30627">
    <property type="entry name" value="PEPTIDOGLYCAN D,D-TRANSPEPTIDASE"/>
    <property type="match status" value="1"/>
</dbReference>
<dbReference type="PANTHER" id="PTHR30627:SF2">
    <property type="entry name" value="PEPTIDOGLYCAN D,D-TRANSPEPTIDASE MRDA"/>
    <property type="match status" value="1"/>
</dbReference>
<keyword evidence="5 14" id="KW-0121">Carboxypeptidase</keyword>
<gene>
    <name evidence="14 18" type="primary">mrdA</name>
    <name evidence="18" type="ORF">ABS311_15305</name>
</gene>
<evidence type="ECO:0000313" key="18">
    <source>
        <dbReference type="EMBL" id="MER2493245.1"/>
    </source>
</evidence>
<name>A0ABV1RK40_9ALTE</name>
<dbReference type="Pfam" id="PF03717">
    <property type="entry name" value="PBP_dimer"/>
    <property type="match status" value="1"/>
</dbReference>
<evidence type="ECO:0000256" key="4">
    <source>
        <dbReference type="ARBA" id="ARBA00022519"/>
    </source>
</evidence>
<feature type="domain" description="Penicillin-binding protein transpeptidase" evidence="16">
    <location>
        <begin position="275"/>
        <end position="614"/>
    </location>
</feature>
<comment type="function">
    <text evidence="14">Catalyzes cross-linking of the peptidoglycan cell wall.</text>
</comment>
<comment type="similarity">
    <text evidence="14">Belongs to the transpeptidase family. MrdA subfamily.</text>
</comment>
<feature type="binding site" evidence="14">
    <location>
        <position position="392"/>
    </location>
    <ligand>
        <name>Zn(2+)</name>
        <dbReference type="ChEBI" id="CHEBI:29105"/>
    </ligand>
</feature>
<keyword evidence="19" id="KW-1185">Reference proteome</keyword>
<comment type="catalytic activity">
    <reaction evidence="14">
        <text>Preferential cleavage: (Ac)2-L-Lys-D-Ala-|-D-Ala. Also transpeptidation of peptidyl-alanyl moieties that are N-acyl substituents of D-alanine.</text>
        <dbReference type="EC" id="3.4.16.4"/>
    </reaction>
</comment>
<feature type="compositionally biased region" description="Polar residues" evidence="15">
    <location>
        <begin position="628"/>
        <end position="639"/>
    </location>
</feature>
<dbReference type="InterPro" id="IPR050515">
    <property type="entry name" value="Beta-lactam/transpept"/>
</dbReference>
<dbReference type="Pfam" id="PF00905">
    <property type="entry name" value="Transpeptidase"/>
    <property type="match status" value="1"/>
</dbReference>
<keyword evidence="12 14" id="KW-0472">Membrane</keyword>
<evidence type="ECO:0000256" key="6">
    <source>
        <dbReference type="ARBA" id="ARBA00022670"/>
    </source>
</evidence>
<keyword evidence="14" id="KW-0479">Metal-binding</keyword>
<evidence type="ECO:0000256" key="1">
    <source>
        <dbReference type="ARBA" id="ARBA00004167"/>
    </source>
</evidence>
<evidence type="ECO:0000256" key="10">
    <source>
        <dbReference type="ARBA" id="ARBA00022984"/>
    </source>
</evidence>
<evidence type="ECO:0000256" key="15">
    <source>
        <dbReference type="SAM" id="MobiDB-lite"/>
    </source>
</evidence>
<evidence type="ECO:0000259" key="16">
    <source>
        <dbReference type="Pfam" id="PF00905"/>
    </source>
</evidence>
<evidence type="ECO:0000256" key="11">
    <source>
        <dbReference type="ARBA" id="ARBA00022989"/>
    </source>
</evidence>
<feature type="compositionally biased region" description="Acidic residues" evidence="15">
    <location>
        <begin position="640"/>
        <end position="649"/>
    </location>
</feature>
<dbReference type="EMBL" id="JBELOE010000255">
    <property type="protein sequence ID" value="MER2493245.1"/>
    <property type="molecule type" value="Genomic_DNA"/>
</dbReference>
<organism evidence="18 19">
    <name type="scientific">Catenovulum sediminis</name>
    <dbReference type="NCBI Taxonomy" id="1740262"/>
    <lineage>
        <taxon>Bacteria</taxon>
        <taxon>Pseudomonadati</taxon>
        <taxon>Pseudomonadota</taxon>
        <taxon>Gammaproteobacteria</taxon>
        <taxon>Alteromonadales</taxon>
        <taxon>Alteromonadaceae</taxon>
        <taxon>Catenovulum</taxon>
    </lineage>
</organism>
<feature type="domain" description="Penicillin-binding protein dimerisation" evidence="17">
    <location>
        <begin position="66"/>
        <end position="243"/>
    </location>
</feature>
<proteinExistence type="inferred from homology"/>
<dbReference type="EC" id="3.4.16.4" evidence="14"/>
<comment type="subcellular location">
    <subcellularLocation>
        <location evidence="14">Cell inner membrane</location>
        <topology evidence="14">Single-pass membrane protein</topology>
    </subcellularLocation>
    <subcellularLocation>
        <location evidence="2">Cell membrane</location>
    </subcellularLocation>
    <subcellularLocation>
        <location evidence="1">Membrane</location>
        <topology evidence="1">Single-pass membrane protein</topology>
    </subcellularLocation>
</comment>
<dbReference type="Gene3D" id="3.40.710.10">
    <property type="entry name" value="DD-peptidase/beta-lactamase superfamily"/>
    <property type="match status" value="1"/>
</dbReference>
<evidence type="ECO:0000256" key="2">
    <source>
        <dbReference type="ARBA" id="ARBA00004236"/>
    </source>
</evidence>
<evidence type="ECO:0000256" key="13">
    <source>
        <dbReference type="ARBA" id="ARBA00023316"/>
    </source>
</evidence>
<dbReference type="InterPro" id="IPR005311">
    <property type="entry name" value="PBP_dimer"/>
</dbReference>
<evidence type="ECO:0000259" key="17">
    <source>
        <dbReference type="Pfam" id="PF03717"/>
    </source>
</evidence>
<feature type="transmembrane region" description="Helical" evidence="14">
    <location>
        <begin position="20"/>
        <end position="40"/>
    </location>
</feature>
<dbReference type="Gene3D" id="3.90.1310.10">
    <property type="entry name" value="Penicillin-binding protein 2a (Domain 2)"/>
    <property type="match status" value="1"/>
</dbReference>
<evidence type="ECO:0000256" key="9">
    <source>
        <dbReference type="ARBA" id="ARBA00022960"/>
    </source>
</evidence>
<evidence type="ECO:0000256" key="8">
    <source>
        <dbReference type="ARBA" id="ARBA00022801"/>
    </source>
</evidence>
<comment type="pathway">
    <text evidence="14">Cell wall biogenesis; peptidoglycan biosynthesis.</text>
</comment>
<evidence type="ECO:0000256" key="14">
    <source>
        <dbReference type="HAMAP-Rule" id="MF_02081"/>
    </source>
</evidence>
<feature type="binding site" evidence="14">
    <location>
        <position position="373"/>
    </location>
    <ligand>
        <name>Zn(2+)</name>
        <dbReference type="ChEBI" id="CHEBI:29105"/>
    </ligand>
</feature>
<dbReference type="SUPFAM" id="SSF56601">
    <property type="entry name" value="beta-lactamase/transpeptidase-like"/>
    <property type="match status" value="1"/>
</dbReference>
<comment type="caution">
    <text evidence="18">The sequence shown here is derived from an EMBL/GenBank/DDBJ whole genome shotgun (WGS) entry which is preliminary data.</text>
</comment>
<keyword evidence="6 14" id="KW-0645">Protease</keyword>
<protein>
    <recommendedName>
        <fullName evidence="14">Peptidoglycan D,D-transpeptidase MrdA</fullName>
        <ecNumber evidence="14">3.4.16.4</ecNumber>
    </recommendedName>
    <alternativeName>
        <fullName evidence="14">Penicillin-binding protein 2</fullName>
        <shortName evidence="14">PBP-2</shortName>
    </alternativeName>
</protein>
<dbReference type="RefSeq" id="WP_350402528.1">
    <property type="nucleotide sequence ID" value="NZ_JBELOE010000255.1"/>
</dbReference>
<dbReference type="Proteomes" id="UP001467690">
    <property type="component" value="Unassembled WGS sequence"/>
</dbReference>
<feature type="active site" description="Acyl-ester intermediate" evidence="14">
    <location>
        <position position="334"/>
    </location>
</feature>
<dbReference type="HAMAP" id="MF_02081">
    <property type="entry name" value="MrdA_transpept"/>
    <property type="match status" value="1"/>
</dbReference>
<keyword evidence="8 14" id="KW-0378">Hydrolase</keyword>
<keyword evidence="14" id="KW-0862">Zinc</keyword>
<dbReference type="PROSITE" id="PS51257">
    <property type="entry name" value="PROKAR_LIPOPROTEIN"/>
    <property type="match status" value="1"/>
</dbReference>
<feature type="region of interest" description="Disordered" evidence="15">
    <location>
        <begin position="628"/>
        <end position="649"/>
    </location>
</feature>
<comment type="cofactor">
    <cofactor evidence="14">
        <name>Zn(2+)</name>
        <dbReference type="ChEBI" id="CHEBI:29105"/>
    </cofactor>
    <text evidence="14">Binds one Zn(2+) ion per subunit.</text>
</comment>
<dbReference type="InterPro" id="IPR012338">
    <property type="entry name" value="Beta-lactam/transpept-like"/>
</dbReference>
<evidence type="ECO:0000256" key="12">
    <source>
        <dbReference type="ARBA" id="ARBA00023136"/>
    </source>
</evidence>
<feature type="binding site" evidence="14">
    <location>
        <position position="379"/>
    </location>
    <ligand>
        <name>Zn(2+)</name>
        <dbReference type="ChEBI" id="CHEBI:29105"/>
    </ligand>
</feature>
<evidence type="ECO:0000313" key="19">
    <source>
        <dbReference type="Proteomes" id="UP001467690"/>
    </source>
</evidence>
<dbReference type="NCBIfam" id="TIGR03423">
    <property type="entry name" value="pbp2_mrdA"/>
    <property type="match status" value="1"/>
</dbReference>
<dbReference type="SUPFAM" id="SSF56519">
    <property type="entry name" value="Penicillin binding protein dimerisation domain"/>
    <property type="match status" value="1"/>
</dbReference>
<feature type="binding site" evidence="14">
    <location>
        <position position="358"/>
    </location>
    <ligand>
        <name>Zn(2+)</name>
        <dbReference type="ChEBI" id="CHEBI:29105"/>
    </ligand>
</feature>
<keyword evidence="4 14" id="KW-0997">Cell inner membrane</keyword>
<reference evidence="18 19" key="1">
    <citation type="submission" date="2024-06" db="EMBL/GenBank/DDBJ databases">
        <authorList>
            <person name="Chen R.Y."/>
        </authorList>
    </citation>
    <scope>NUCLEOTIDE SEQUENCE [LARGE SCALE GENOMIC DNA]</scope>
    <source>
        <strain evidence="18 19">D2</strain>
    </source>
</reference>
<accession>A0ABV1RK40</accession>